<dbReference type="Pfam" id="PF02875">
    <property type="entry name" value="Mur_ligase_C"/>
    <property type="match status" value="1"/>
</dbReference>
<dbReference type="PANTHER" id="PTHR43692:SF1">
    <property type="entry name" value="UDP-N-ACETYLMURAMOYLALANINE--D-GLUTAMATE LIGASE"/>
    <property type="match status" value="1"/>
</dbReference>
<dbReference type="GO" id="GO:0008764">
    <property type="term" value="F:UDP-N-acetylmuramoylalanine-D-glutamate ligase activity"/>
    <property type="evidence" value="ECO:0007669"/>
    <property type="project" value="UniProtKB-EC"/>
</dbReference>
<comment type="caution">
    <text evidence="11">The sequence shown here is derived from an EMBL/GenBank/DDBJ whole genome shotgun (WGS) entry which is preliminary data.</text>
</comment>
<feature type="domain" description="Mur ligase C-terminal" evidence="9">
    <location>
        <begin position="313"/>
        <end position="426"/>
    </location>
</feature>
<evidence type="ECO:0000256" key="8">
    <source>
        <dbReference type="RuleBase" id="RU003664"/>
    </source>
</evidence>
<dbReference type="SUPFAM" id="SSF53244">
    <property type="entry name" value="MurD-like peptide ligases, peptide-binding domain"/>
    <property type="match status" value="1"/>
</dbReference>
<accession>A0ABT3CUD0</accession>
<dbReference type="InterPro" id="IPR005762">
    <property type="entry name" value="MurD"/>
</dbReference>
<dbReference type="EC" id="6.3.2.9" evidence="7 8"/>
<dbReference type="SUPFAM" id="SSF53623">
    <property type="entry name" value="MurD-like peptide ligases, catalytic domain"/>
    <property type="match status" value="1"/>
</dbReference>
<comment type="function">
    <text evidence="7 8">Cell wall formation. Catalyzes the addition of glutamate to the nucleotide precursor UDP-N-acetylmuramoyl-L-alanine (UMA).</text>
</comment>
<dbReference type="Gene3D" id="3.90.190.20">
    <property type="entry name" value="Mur ligase, C-terminal domain"/>
    <property type="match status" value="1"/>
</dbReference>
<evidence type="ECO:0000256" key="6">
    <source>
        <dbReference type="ARBA" id="ARBA00022840"/>
    </source>
</evidence>
<keyword evidence="7 8" id="KW-0132">Cell division</keyword>
<evidence type="ECO:0000256" key="2">
    <source>
        <dbReference type="ARBA" id="ARBA00004752"/>
    </source>
</evidence>
<comment type="subcellular location">
    <subcellularLocation>
        <location evidence="1 7 8">Cytoplasm</location>
    </subcellularLocation>
</comment>
<name>A0ABT3CUD0_9BACT</name>
<gene>
    <name evidence="7 11" type="primary">murD</name>
    <name evidence="11" type="ORF">N7U62_10675</name>
</gene>
<sequence>MSKQDLHSVAVLGSGESGMGAVRLAVKQGLSVFLSDGSAIAEAKKDELTKLGVAFEEGGHSLDKIVAYKEVVKSPGIPNSAAIIKEIKAASVPVISEIEFASRYTGAKLIGITGSNGKTTTTLLTTHILKSAGLNAASAGNVGNSLSDLLASGAAHDIIVLELSSFQLDDIDTFKPDVAVLLNITPDHLDRYNYQMAEYAAAKYRLFENMGESDLIILNQDDSWVVKGAQSSPARIQPVSVQGRVLGHGAFSEADCLILDTEKEIEVIPTGYLPLIGKHNHYNQMAAILAALEVGVSFPEIINALGSFKNAAHRLENAGVVNDITFINDSKATNVDAVFYALDAIEAPIVWIAGGVNKGNDYSQIKALVQQKVHTLICMGKDNAHLKDEFSGDVSVLTETLSAAEAVKAAFEHAQEGDVVLLSPACASFDLFKNYEDRGDQFKAAVKELKDVQPKMKQI</sequence>
<keyword evidence="5 7" id="KW-0547">Nucleotide-binding</keyword>
<dbReference type="InterPro" id="IPR004101">
    <property type="entry name" value="Mur_ligase_C"/>
</dbReference>
<dbReference type="InterPro" id="IPR036565">
    <property type="entry name" value="Mur-like_cat_sf"/>
</dbReference>
<dbReference type="EMBL" id="JAOYOD010000001">
    <property type="protein sequence ID" value="MCV9387129.1"/>
    <property type="molecule type" value="Genomic_DNA"/>
</dbReference>
<keyword evidence="7 8" id="KW-0573">Peptidoglycan synthesis</keyword>
<evidence type="ECO:0000313" key="12">
    <source>
        <dbReference type="Proteomes" id="UP001300692"/>
    </source>
</evidence>
<evidence type="ECO:0000256" key="5">
    <source>
        <dbReference type="ARBA" id="ARBA00022741"/>
    </source>
</evidence>
<evidence type="ECO:0000256" key="7">
    <source>
        <dbReference type="HAMAP-Rule" id="MF_00639"/>
    </source>
</evidence>
<organism evidence="11 12">
    <name type="scientific">Reichenbachiella ulvae</name>
    <dbReference type="NCBI Taxonomy" id="2980104"/>
    <lineage>
        <taxon>Bacteria</taxon>
        <taxon>Pseudomonadati</taxon>
        <taxon>Bacteroidota</taxon>
        <taxon>Cytophagia</taxon>
        <taxon>Cytophagales</taxon>
        <taxon>Reichenbachiellaceae</taxon>
        <taxon>Reichenbachiella</taxon>
    </lineage>
</organism>
<dbReference type="PANTHER" id="PTHR43692">
    <property type="entry name" value="UDP-N-ACETYLMURAMOYLALANINE--D-GLUTAMATE LIGASE"/>
    <property type="match status" value="1"/>
</dbReference>
<dbReference type="Gene3D" id="3.40.1190.10">
    <property type="entry name" value="Mur-like, catalytic domain"/>
    <property type="match status" value="1"/>
</dbReference>
<protein>
    <recommendedName>
        <fullName evidence="7 8">UDP-N-acetylmuramoylalanine--D-glutamate ligase</fullName>
        <ecNumber evidence="7 8">6.3.2.9</ecNumber>
    </recommendedName>
    <alternativeName>
        <fullName evidence="7">D-glutamic acid-adding enzyme</fullName>
    </alternativeName>
    <alternativeName>
        <fullName evidence="7">UDP-N-acetylmuramoyl-L-alanyl-D-glutamate synthetase</fullName>
    </alternativeName>
</protein>
<reference evidence="11 12" key="1">
    <citation type="submission" date="2022-10" db="EMBL/GenBank/DDBJ databases">
        <title>Comparative genomics and taxonomic characterization of three novel marine species of genus Reichenbachiella exhibiting antioxidant and polysaccharide degradation activities.</title>
        <authorList>
            <person name="Muhammad N."/>
            <person name="Lee Y.-J."/>
            <person name="Ko J."/>
            <person name="Kim S.-G."/>
        </authorList>
    </citation>
    <scope>NUCLEOTIDE SEQUENCE [LARGE SCALE GENOMIC DNA]</scope>
    <source>
        <strain evidence="11 12">ABR2-5</strain>
    </source>
</reference>
<evidence type="ECO:0000256" key="3">
    <source>
        <dbReference type="ARBA" id="ARBA00022490"/>
    </source>
</evidence>
<keyword evidence="7 8" id="KW-0961">Cell wall biogenesis/degradation</keyword>
<keyword evidence="7 8" id="KW-0133">Cell shape</keyword>
<dbReference type="NCBIfam" id="TIGR01087">
    <property type="entry name" value="murD"/>
    <property type="match status" value="1"/>
</dbReference>
<dbReference type="InterPro" id="IPR036615">
    <property type="entry name" value="Mur_ligase_C_dom_sf"/>
</dbReference>
<dbReference type="SUPFAM" id="SSF51984">
    <property type="entry name" value="MurCD N-terminal domain"/>
    <property type="match status" value="1"/>
</dbReference>
<evidence type="ECO:0000256" key="1">
    <source>
        <dbReference type="ARBA" id="ARBA00004496"/>
    </source>
</evidence>
<dbReference type="HAMAP" id="MF_00639">
    <property type="entry name" value="MurD"/>
    <property type="match status" value="1"/>
</dbReference>
<comment type="catalytic activity">
    <reaction evidence="7 8">
        <text>UDP-N-acetyl-alpha-D-muramoyl-L-alanine + D-glutamate + ATP = UDP-N-acetyl-alpha-D-muramoyl-L-alanyl-D-glutamate + ADP + phosphate + H(+)</text>
        <dbReference type="Rhea" id="RHEA:16429"/>
        <dbReference type="ChEBI" id="CHEBI:15378"/>
        <dbReference type="ChEBI" id="CHEBI:29986"/>
        <dbReference type="ChEBI" id="CHEBI:30616"/>
        <dbReference type="ChEBI" id="CHEBI:43474"/>
        <dbReference type="ChEBI" id="CHEBI:83898"/>
        <dbReference type="ChEBI" id="CHEBI:83900"/>
        <dbReference type="ChEBI" id="CHEBI:456216"/>
        <dbReference type="EC" id="6.3.2.9"/>
    </reaction>
</comment>
<comment type="similarity">
    <text evidence="7">Belongs to the MurCDEF family.</text>
</comment>
<keyword evidence="7 8" id="KW-0131">Cell cycle</keyword>
<dbReference type="Gene3D" id="3.40.50.720">
    <property type="entry name" value="NAD(P)-binding Rossmann-like Domain"/>
    <property type="match status" value="1"/>
</dbReference>
<dbReference type="Pfam" id="PF21799">
    <property type="entry name" value="MurD-like_N"/>
    <property type="match status" value="1"/>
</dbReference>
<evidence type="ECO:0000259" key="9">
    <source>
        <dbReference type="Pfam" id="PF02875"/>
    </source>
</evidence>
<dbReference type="InterPro" id="IPR013221">
    <property type="entry name" value="Mur_ligase_cen"/>
</dbReference>
<keyword evidence="4 7" id="KW-0436">Ligase</keyword>
<proteinExistence type="inferred from homology"/>
<dbReference type="Pfam" id="PF08245">
    <property type="entry name" value="Mur_ligase_M"/>
    <property type="match status" value="1"/>
</dbReference>
<feature type="binding site" evidence="7">
    <location>
        <begin position="114"/>
        <end position="120"/>
    </location>
    <ligand>
        <name>ATP</name>
        <dbReference type="ChEBI" id="CHEBI:30616"/>
    </ligand>
</feature>
<evidence type="ECO:0000259" key="10">
    <source>
        <dbReference type="Pfam" id="PF08245"/>
    </source>
</evidence>
<keyword evidence="6 7" id="KW-0067">ATP-binding</keyword>
<keyword evidence="3 7" id="KW-0963">Cytoplasm</keyword>
<evidence type="ECO:0000313" key="11">
    <source>
        <dbReference type="EMBL" id="MCV9387129.1"/>
    </source>
</evidence>
<keyword evidence="12" id="KW-1185">Reference proteome</keyword>
<comment type="pathway">
    <text evidence="2 7 8">Cell wall biogenesis; peptidoglycan biosynthesis.</text>
</comment>
<dbReference type="Proteomes" id="UP001300692">
    <property type="component" value="Unassembled WGS sequence"/>
</dbReference>
<dbReference type="RefSeq" id="WP_264137956.1">
    <property type="nucleotide sequence ID" value="NZ_JAOYOD010000001.1"/>
</dbReference>
<feature type="domain" description="Mur ligase central" evidence="10">
    <location>
        <begin position="112"/>
        <end position="291"/>
    </location>
</feature>
<evidence type="ECO:0000256" key="4">
    <source>
        <dbReference type="ARBA" id="ARBA00022598"/>
    </source>
</evidence>